<proteinExistence type="predicted"/>
<keyword evidence="2" id="KW-0378">Hydrolase</keyword>
<dbReference type="CDD" id="cd00085">
    <property type="entry name" value="HNHc"/>
    <property type="match status" value="1"/>
</dbReference>
<dbReference type="RefSeq" id="WP_310231758.1">
    <property type="nucleotide sequence ID" value="NZ_JAVDUP010000003.1"/>
</dbReference>
<evidence type="ECO:0000313" key="3">
    <source>
        <dbReference type="Proteomes" id="UP001250791"/>
    </source>
</evidence>
<evidence type="ECO:0000259" key="1">
    <source>
        <dbReference type="SMART" id="SM00507"/>
    </source>
</evidence>
<dbReference type="EMBL" id="JAVDUP010000003">
    <property type="protein sequence ID" value="MDR6901501.1"/>
    <property type="molecule type" value="Genomic_DNA"/>
</dbReference>
<comment type="caution">
    <text evidence="2">The sequence shown here is derived from an EMBL/GenBank/DDBJ whole genome shotgun (WGS) entry which is preliminary data.</text>
</comment>
<protein>
    <submittedName>
        <fullName evidence="2">5-methylcytosine-specific restriction protein A</fullName>
        <ecNumber evidence="2">3.1.21.-</ecNumber>
    </submittedName>
</protein>
<name>A0ABU1SRA1_9HYPH</name>
<dbReference type="SMART" id="SM00507">
    <property type="entry name" value="HNHc"/>
    <property type="match status" value="1"/>
</dbReference>
<dbReference type="InterPro" id="IPR002711">
    <property type="entry name" value="HNH"/>
</dbReference>
<reference evidence="2 3" key="1">
    <citation type="submission" date="2023-07" db="EMBL/GenBank/DDBJ databases">
        <title>Sorghum-associated microbial communities from plants grown in Nebraska, USA.</title>
        <authorList>
            <person name="Schachtman D."/>
        </authorList>
    </citation>
    <scope>NUCLEOTIDE SEQUENCE [LARGE SCALE GENOMIC DNA]</scope>
    <source>
        <strain evidence="2 3">3199</strain>
    </source>
</reference>
<evidence type="ECO:0000313" key="2">
    <source>
        <dbReference type="EMBL" id="MDR6901501.1"/>
    </source>
</evidence>
<dbReference type="EC" id="3.1.21.-" evidence="2"/>
<dbReference type="InterPro" id="IPR003615">
    <property type="entry name" value="HNH_nuc"/>
</dbReference>
<keyword evidence="3" id="KW-1185">Reference proteome</keyword>
<dbReference type="Proteomes" id="UP001250791">
    <property type="component" value="Unassembled WGS sequence"/>
</dbReference>
<gene>
    <name evidence="2" type="ORF">J2W52_003125</name>
</gene>
<dbReference type="Pfam" id="PF01844">
    <property type="entry name" value="HNH"/>
    <property type="match status" value="1"/>
</dbReference>
<feature type="domain" description="HNH nuclease" evidence="1">
    <location>
        <begin position="77"/>
        <end position="142"/>
    </location>
</feature>
<accession>A0ABU1SRA1</accession>
<dbReference type="Gene3D" id="1.10.30.50">
    <property type="match status" value="1"/>
</dbReference>
<organism evidence="2 3">
    <name type="scientific">Rhizobium miluonense</name>
    <dbReference type="NCBI Taxonomy" id="411945"/>
    <lineage>
        <taxon>Bacteria</taxon>
        <taxon>Pseudomonadati</taxon>
        <taxon>Pseudomonadota</taxon>
        <taxon>Alphaproteobacteria</taxon>
        <taxon>Hyphomicrobiales</taxon>
        <taxon>Rhizobiaceae</taxon>
        <taxon>Rhizobium/Agrobacterium group</taxon>
        <taxon>Rhizobium</taxon>
    </lineage>
</organism>
<sequence>MNIRQVATGKGLGNVSTMDRRIWAEFGERPDEVRRIAAAIKAGVATAGSEELPEVDQELPEGRLLTALHIRRERNSKVRKLLLDDRRRLGLRCEVCDLSRPDLDISMQEAMFEAHHLIPLAEAGQRKTRLADLALLCACCHRLLHRAMMIQSRWVSIADARAIVISG</sequence>
<dbReference type="GO" id="GO:0016787">
    <property type="term" value="F:hydrolase activity"/>
    <property type="evidence" value="ECO:0007669"/>
    <property type="project" value="UniProtKB-KW"/>
</dbReference>